<name>A0A1M5Y8T0_9FLAO</name>
<dbReference type="STRING" id="573501.SAMN04487999_2011"/>
<dbReference type="InterPro" id="IPR058060">
    <property type="entry name" value="HYC_CC_PP"/>
</dbReference>
<dbReference type="OrthoDB" id="1493875at2"/>
<accession>A0A1M5Y8T0</accession>
<reference evidence="1 4" key="3">
    <citation type="submission" date="2018-07" db="EMBL/GenBank/DDBJ databases">
        <title>Leeuwenhoekiella genomics.</title>
        <authorList>
            <person name="Tahon G."/>
            <person name="Willems A."/>
        </authorList>
    </citation>
    <scope>NUCLEOTIDE SEQUENCE [LARGE SCALE GENOMIC DNA]</scope>
    <source>
        <strain evidence="1 4">LMG 24856</strain>
    </source>
</reference>
<dbReference type="AlphaFoldDB" id="A0A1M5Y8T0"/>
<organism evidence="2 3">
    <name type="scientific">Leeuwenhoekiella palythoae</name>
    <dbReference type="NCBI Taxonomy" id="573501"/>
    <lineage>
        <taxon>Bacteria</taxon>
        <taxon>Pseudomonadati</taxon>
        <taxon>Bacteroidota</taxon>
        <taxon>Flavobacteriia</taxon>
        <taxon>Flavobacteriales</taxon>
        <taxon>Flavobacteriaceae</taxon>
        <taxon>Leeuwenhoekiella</taxon>
    </lineage>
</organism>
<evidence type="ECO:0000313" key="4">
    <source>
        <dbReference type="Proteomes" id="UP000290037"/>
    </source>
</evidence>
<dbReference type="Proteomes" id="UP000290037">
    <property type="component" value="Unassembled WGS sequence"/>
</dbReference>
<dbReference type="EMBL" id="QOVN01000002">
    <property type="protein sequence ID" value="RXG30554.1"/>
    <property type="molecule type" value="Genomic_DNA"/>
</dbReference>
<evidence type="ECO:0000313" key="3">
    <source>
        <dbReference type="Proteomes" id="UP000184240"/>
    </source>
</evidence>
<dbReference type="Pfam" id="PF26622">
    <property type="entry name" value="DUF8199"/>
    <property type="match status" value="1"/>
</dbReference>
<reference evidence="3" key="1">
    <citation type="submission" date="2016-11" db="EMBL/GenBank/DDBJ databases">
        <authorList>
            <person name="Varghese N."/>
            <person name="Submissions S."/>
        </authorList>
    </citation>
    <scope>NUCLEOTIDE SEQUENCE [LARGE SCALE GENOMIC DNA]</scope>
    <source>
        <strain evidence="3">DSM 19859</strain>
    </source>
</reference>
<dbReference type="RefSeq" id="WP_084673126.1">
    <property type="nucleotide sequence ID" value="NZ_FQXT01000003.1"/>
</dbReference>
<sequence>MALVLAFVVVCTTMSFTINMHYCGETLVDYTVINKASSCGMDQMASSLGNTDCEQQVIQKSCCQDKTFSAAGQNELKPSFSSFSLEQQLFVTTFCYAYAALLAPQTTASTDFFAYTPPQLVRDIQTLDEVYLI</sequence>
<proteinExistence type="predicted"/>
<keyword evidence="4" id="KW-1185">Reference proteome</keyword>
<dbReference type="EMBL" id="FQXT01000003">
    <property type="protein sequence ID" value="SHI08224.1"/>
    <property type="molecule type" value="Genomic_DNA"/>
</dbReference>
<protein>
    <submittedName>
        <fullName evidence="2">Uncharacterized protein</fullName>
    </submittedName>
</protein>
<evidence type="ECO:0000313" key="1">
    <source>
        <dbReference type="EMBL" id="RXG30554.1"/>
    </source>
</evidence>
<dbReference type="NCBIfam" id="NF047658">
    <property type="entry name" value="HYC_CC_PP"/>
    <property type="match status" value="1"/>
</dbReference>
<dbReference type="InterPro" id="IPR058512">
    <property type="entry name" value="DUF8199"/>
</dbReference>
<dbReference type="Proteomes" id="UP000184240">
    <property type="component" value="Unassembled WGS sequence"/>
</dbReference>
<reference evidence="2" key="2">
    <citation type="submission" date="2016-11" db="EMBL/GenBank/DDBJ databases">
        <authorList>
            <person name="Jaros S."/>
            <person name="Januszkiewicz K."/>
            <person name="Wedrychowicz H."/>
        </authorList>
    </citation>
    <scope>NUCLEOTIDE SEQUENCE [LARGE SCALE GENOMIC DNA]</scope>
    <source>
        <strain evidence="2">DSM 19859</strain>
    </source>
</reference>
<evidence type="ECO:0000313" key="2">
    <source>
        <dbReference type="EMBL" id="SHI08224.1"/>
    </source>
</evidence>
<gene>
    <name evidence="1" type="ORF">DSM01_1304</name>
    <name evidence="2" type="ORF">SAMN04487999_2011</name>
</gene>